<proteinExistence type="predicted"/>
<dbReference type="InterPro" id="IPR036388">
    <property type="entry name" value="WH-like_DNA-bd_sf"/>
</dbReference>
<comment type="caution">
    <text evidence="5">The sequence shown here is derived from an EMBL/GenBank/DDBJ whole genome shotgun (WGS) entry which is preliminary data.</text>
</comment>
<name>A0ABV8FN38_9ACTN</name>
<keyword evidence="6" id="KW-1185">Reference proteome</keyword>
<dbReference type="SMART" id="SM00418">
    <property type="entry name" value="HTH_ARSR"/>
    <property type="match status" value="1"/>
</dbReference>
<dbReference type="Pfam" id="PF12840">
    <property type="entry name" value="HTH_20"/>
    <property type="match status" value="1"/>
</dbReference>
<keyword evidence="2" id="KW-0238">DNA-binding</keyword>
<dbReference type="PANTHER" id="PTHR43132">
    <property type="entry name" value="ARSENICAL RESISTANCE OPERON REPRESSOR ARSR-RELATED"/>
    <property type="match status" value="1"/>
</dbReference>
<evidence type="ECO:0000313" key="6">
    <source>
        <dbReference type="Proteomes" id="UP001595847"/>
    </source>
</evidence>
<evidence type="ECO:0000256" key="1">
    <source>
        <dbReference type="ARBA" id="ARBA00023015"/>
    </source>
</evidence>
<evidence type="ECO:0000313" key="5">
    <source>
        <dbReference type="EMBL" id="MFC3996326.1"/>
    </source>
</evidence>
<reference evidence="6" key="1">
    <citation type="journal article" date="2019" name="Int. J. Syst. Evol. Microbiol.">
        <title>The Global Catalogue of Microorganisms (GCM) 10K type strain sequencing project: providing services to taxonomists for standard genome sequencing and annotation.</title>
        <authorList>
            <consortium name="The Broad Institute Genomics Platform"/>
            <consortium name="The Broad Institute Genome Sequencing Center for Infectious Disease"/>
            <person name="Wu L."/>
            <person name="Ma J."/>
        </authorList>
    </citation>
    <scope>NUCLEOTIDE SEQUENCE [LARGE SCALE GENOMIC DNA]</scope>
    <source>
        <strain evidence="6">TBRC 1826</strain>
    </source>
</reference>
<dbReference type="SUPFAM" id="SSF46785">
    <property type="entry name" value="Winged helix' DNA-binding domain"/>
    <property type="match status" value="1"/>
</dbReference>
<dbReference type="EMBL" id="JBHSBH010000007">
    <property type="protein sequence ID" value="MFC3996326.1"/>
    <property type="molecule type" value="Genomic_DNA"/>
</dbReference>
<dbReference type="PANTHER" id="PTHR43132:SF8">
    <property type="entry name" value="HTH-TYPE TRANSCRIPTIONAL REGULATOR KMTR"/>
    <property type="match status" value="1"/>
</dbReference>
<feature type="domain" description="HTH arsR-type" evidence="4">
    <location>
        <begin position="218"/>
        <end position="303"/>
    </location>
</feature>
<protein>
    <submittedName>
        <fullName evidence="5">ArsR/SmtB family transcription factor</fullName>
    </submittedName>
</protein>
<evidence type="ECO:0000256" key="3">
    <source>
        <dbReference type="ARBA" id="ARBA00023163"/>
    </source>
</evidence>
<dbReference type="RefSeq" id="WP_378532270.1">
    <property type="nucleotide sequence ID" value="NZ_JBHSBH010000007.1"/>
</dbReference>
<dbReference type="InterPro" id="IPR001845">
    <property type="entry name" value="HTH_ArsR_DNA-bd_dom"/>
</dbReference>
<organism evidence="5 6">
    <name type="scientific">Nocardiopsis sediminis</name>
    <dbReference type="NCBI Taxonomy" id="1778267"/>
    <lineage>
        <taxon>Bacteria</taxon>
        <taxon>Bacillati</taxon>
        <taxon>Actinomycetota</taxon>
        <taxon>Actinomycetes</taxon>
        <taxon>Streptosporangiales</taxon>
        <taxon>Nocardiopsidaceae</taxon>
        <taxon>Nocardiopsis</taxon>
    </lineage>
</organism>
<accession>A0ABV8FN38</accession>
<keyword evidence="1" id="KW-0805">Transcription regulation</keyword>
<dbReference type="CDD" id="cd00090">
    <property type="entry name" value="HTH_ARSR"/>
    <property type="match status" value="1"/>
</dbReference>
<dbReference type="InterPro" id="IPR036390">
    <property type="entry name" value="WH_DNA-bd_sf"/>
</dbReference>
<evidence type="ECO:0000259" key="4">
    <source>
        <dbReference type="PROSITE" id="PS50987"/>
    </source>
</evidence>
<gene>
    <name evidence="5" type="ORF">ACFOVU_10395</name>
</gene>
<dbReference type="Proteomes" id="UP001595847">
    <property type="component" value="Unassembled WGS sequence"/>
</dbReference>
<dbReference type="PROSITE" id="PS50987">
    <property type="entry name" value="HTH_ARSR_2"/>
    <property type="match status" value="1"/>
</dbReference>
<keyword evidence="3" id="KW-0804">Transcription</keyword>
<dbReference type="Gene3D" id="1.10.10.10">
    <property type="entry name" value="Winged helix-like DNA-binding domain superfamily/Winged helix DNA-binding domain"/>
    <property type="match status" value="1"/>
</dbReference>
<dbReference type="InterPro" id="IPR011991">
    <property type="entry name" value="ArsR-like_HTH"/>
</dbReference>
<sequence length="303" mass="32911">MWEIVLSLYMLAAPSDELVFGQWRRRVLSRLPPESRVLLDLVPAVGYSPDFLSPLTDGHGLREGIDEVLSAPRRRIGGELGLLFGDDERPAWTDGLARKEPRAVRELGRALNGYFETALRPYWGYVSDVARDSAAAVATRDGPAAPIVRAATAPASRPRPRTVELPFGYDQDLHLRGRGLLVIPAFFCATRPVTFFDPSMPPVLMYPVGHAPVSFLAHASEGPKPGGDVLARLLGRTRAGVLRALGNDHTTGELARVLDISIPSASEHASLLRAAGLVASEREGNTVRHRLTELGLHLLHPAP</sequence>
<dbReference type="InterPro" id="IPR051011">
    <property type="entry name" value="Metal_resp_trans_reg"/>
</dbReference>
<evidence type="ECO:0000256" key="2">
    <source>
        <dbReference type="ARBA" id="ARBA00023125"/>
    </source>
</evidence>